<evidence type="ECO:0000313" key="3">
    <source>
        <dbReference type="EMBL" id="MXV17705.1"/>
    </source>
</evidence>
<comment type="caution">
    <text evidence="3">The sequence shown here is derived from an EMBL/GenBank/DDBJ whole genome shotgun (WGS) entry which is preliminary data.</text>
</comment>
<keyword evidence="4" id="KW-1185">Reference proteome</keyword>
<feature type="signal peptide" evidence="2">
    <location>
        <begin position="1"/>
        <end position="21"/>
    </location>
</feature>
<reference evidence="3 4" key="1">
    <citation type="submission" date="2019-11" db="EMBL/GenBank/DDBJ databases">
        <title>Pedobacter sp. HMF7056 Genome sequencing and assembly.</title>
        <authorList>
            <person name="Kang H."/>
            <person name="Kim H."/>
            <person name="Joh K."/>
        </authorList>
    </citation>
    <scope>NUCLEOTIDE SEQUENCE [LARGE SCALE GENOMIC DNA]</scope>
    <source>
        <strain evidence="3 4">HMF7056</strain>
    </source>
</reference>
<evidence type="ECO:0000256" key="2">
    <source>
        <dbReference type="SAM" id="SignalP"/>
    </source>
</evidence>
<proteinExistence type="predicted"/>
<sequence length="113" mass="12343">MKTTHILTTALLVMVAASGFADDKNKSSKETGNTPLSAKSPVKFKPFKAPEFNWGNPEEVAKNVENTPVTKLRFPLPEFASGENTEATVEENVTKIKLPAFVWGNPGEVQEPK</sequence>
<dbReference type="Proteomes" id="UP000451233">
    <property type="component" value="Unassembled WGS sequence"/>
</dbReference>
<dbReference type="EMBL" id="WVHS01000005">
    <property type="protein sequence ID" value="MXV17705.1"/>
    <property type="molecule type" value="Genomic_DNA"/>
</dbReference>
<keyword evidence="2" id="KW-0732">Signal</keyword>
<feature type="region of interest" description="Disordered" evidence="1">
    <location>
        <begin position="22"/>
        <end position="42"/>
    </location>
</feature>
<organism evidence="3 4">
    <name type="scientific">Hufsiella ginkgonis</name>
    <dbReference type="NCBI Taxonomy" id="2695274"/>
    <lineage>
        <taxon>Bacteria</taxon>
        <taxon>Pseudomonadati</taxon>
        <taxon>Bacteroidota</taxon>
        <taxon>Sphingobacteriia</taxon>
        <taxon>Sphingobacteriales</taxon>
        <taxon>Sphingobacteriaceae</taxon>
        <taxon>Hufsiella</taxon>
    </lineage>
</organism>
<evidence type="ECO:0000313" key="4">
    <source>
        <dbReference type="Proteomes" id="UP000451233"/>
    </source>
</evidence>
<feature type="chain" id="PRO_5029583759" evidence="2">
    <location>
        <begin position="22"/>
        <end position="113"/>
    </location>
</feature>
<dbReference type="RefSeq" id="WP_160908691.1">
    <property type="nucleotide sequence ID" value="NZ_WVHS01000005.1"/>
</dbReference>
<name>A0A7K1Y348_9SPHI</name>
<dbReference type="AlphaFoldDB" id="A0A7K1Y348"/>
<evidence type="ECO:0000256" key="1">
    <source>
        <dbReference type="SAM" id="MobiDB-lite"/>
    </source>
</evidence>
<accession>A0A7K1Y348</accession>
<gene>
    <name evidence="3" type="ORF">GS398_20555</name>
</gene>
<protein>
    <submittedName>
        <fullName evidence="3">Uncharacterized protein</fullName>
    </submittedName>
</protein>